<evidence type="ECO:0000313" key="1">
    <source>
        <dbReference type="EMBL" id="TWT58924.1"/>
    </source>
</evidence>
<dbReference type="AlphaFoldDB" id="A0A5C5X7N5"/>
<proteinExistence type="predicted"/>
<accession>A0A5C5X7N5</accession>
<evidence type="ECO:0000313" key="2">
    <source>
        <dbReference type="Proteomes" id="UP000317243"/>
    </source>
</evidence>
<protein>
    <submittedName>
        <fullName evidence="1">Uncharacterized protein</fullName>
    </submittedName>
</protein>
<keyword evidence="2" id="KW-1185">Reference proteome</keyword>
<dbReference type="Proteomes" id="UP000317243">
    <property type="component" value="Unassembled WGS sequence"/>
</dbReference>
<comment type="caution">
    <text evidence="1">The sequence shown here is derived from an EMBL/GenBank/DDBJ whole genome shotgun (WGS) entry which is preliminary data.</text>
</comment>
<organism evidence="1 2">
    <name type="scientific">Thalassoglobus neptunius</name>
    <dbReference type="NCBI Taxonomy" id="1938619"/>
    <lineage>
        <taxon>Bacteria</taxon>
        <taxon>Pseudomonadati</taxon>
        <taxon>Planctomycetota</taxon>
        <taxon>Planctomycetia</taxon>
        <taxon>Planctomycetales</taxon>
        <taxon>Planctomycetaceae</taxon>
        <taxon>Thalassoglobus</taxon>
    </lineage>
</organism>
<dbReference type="EMBL" id="SIHI01000001">
    <property type="protein sequence ID" value="TWT58924.1"/>
    <property type="molecule type" value="Genomic_DNA"/>
</dbReference>
<gene>
    <name evidence="1" type="ORF">KOR42_23110</name>
</gene>
<sequence>MLHNFILAEKVEIAWVVEVATQYESQCVFAVYNDREEASQVTQYLNEVPTVSRGDYGWDEAYFRPVLKGLNLHPPKGMRHFQVVIDERTSVTCKRLPGRIWSDLTVWTNDGPSIQSEFYVDAKCESDAIRLASDHLKRVKEVHANREQIEKDC</sequence>
<name>A0A5C5X7N5_9PLAN</name>
<reference evidence="1 2" key="1">
    <citation type="submission" date="2019-02" db="EMBL/GenBank/DDBJ databases">
        <title>Deep-cultivation of Planctomycetes and their phenomic and genomic characterization uncovers novel biology.</title>
        <authorList>
            <person name="Wiegand S."/>
            <person name="Jogler M."/>
            <person name="Boedeker C."/>
            <person name="Pinto D."/>
            <person name="Vollmers J."/>
            <person name="Rivas-Marin E."/>
            <person name="Kohn T."/>
            <person name="Peeters S.H."/>
            <person name="Heuer A."/>
            <person name="Rast P."/>
            <person name="Oberbeckmann S."/>
            <person name="Bunk B."/>
            <person name="Jeske O."/>
            <person name="Meyerdierks A."/>
            <person name="Storesund J.E."/>
            <person name="Kallscheuer N."/>
            <person name="Luecker S."/>
            <person name="Lage O.M."/>
            <person name="Pohl T."/>
            <person name="Merkel B.J."/>
            <person name="Hornburger P."/>
            <person name="Mueller R.-W."/>
            <person name="Bruemmer F."/>
            <person name="Labrenz M."/>
            <person name="Spormann A.M."/>
            <person name="Op Den Camp H."/>
            <person name="Overmann J."/>
            <person name="Amann R."/>
            <person name="Jetten M.S.M."/>
            <person name="Mascher T."/>
            <person name="Medema M.H."/>
            <person name="Devos D.P."/>
            <person name="Kaster A.-K."/>
            <person name="Ovreas L."/>
            <person name="Rohde M."/>
            <person name="Galperin M.Y."/>
            <person name="Jogler C."/>
        </authorList>
    </citation>
    <scope>NUCLEOTIDE SEQUENCE [LARGE SCALE GENOMIC DNA]</scope>
    <source>
        <strain evidence="1 2">KOR42</strain>
    </source>
</reference>